<dbReference type="SUPFAM" id="SSF81660">
    <property type="entry name" value="Metal cation-transporting ATPase, ATP-binding domain N"/>
    <property type="match status" value="1"/>
</dbReference>
<dbReference type="Gene3D" id="2.70.150.10">
    <property type="entry name" value="Calcium-transporting ATPase, cytoplasmic transduction domain A"/>
    <property type="match status" value="1"/>
</dbReference>
<dbReference type="AlphaFoldDB" id="A0A343JDS8"/>
<dbReference type="Proteomes" id="UP000264883">
    <property type="component" value="Chromosome"/>
</dbReference>
<dbReference type="Gene3D" id="1.20.1110.10">
    <property type="entry name" value="Calcium-transporting ATPase, transmembrane domain"/>
    <property type="match status" value="1"/>
</dbReference>
<dbReference type="SUPFAM" id="SSF56784">
    <property type="entry name" value="HAD-like"/>
    <property type="match status" value="1"/>
</dbReference>
<feature type="transmembrane region" description="Helical" evidence="6">
    <location>
        <begin position="785"/>
        <end position="806"/>
    </location>
</feature>
<dbReference type="EMBL" id="CP016786">
    <property type="protein sequence ID" value="ASW43686.1"/>
    <property type="molecule type" value="Genomic_DNA"/>
</dbReference>
<evidence type="ECO:0000256" key="5">
    <source>
        <dbReference type="ARBA" id="ARBA00023136"/>
    </source>
</evidence>
<dbReference type="Pfam" id="PF00122">
    <property type="entry name" value="E1-E2_ATPase"/>
    <property type="match status" value="1"/>
</dbReference>
<accession>A0A343JDS8</accession>
<dbReference type="Pfam" id="PF00690">
    <property type="entry name" value="Cation_ATPase_N"/>
    <property type="match status" value="1"/>
</dbReference>
<keyword evidence="3 6" id="KW-0812">Transmembrane</keyword>
<feature type="domain" description="Cation-transporting P-type ATPase N-terminal" evidence="8">
    <location>
        <begin position="4"/>
        <end position="62"/>
    </location>
</feature>
<feature type="transmembrane region" description="Helical" evidence="6">
    <location>
        <begin position="729"/>
        <end position="748"/>
    </location>
</feature>
<evidence type="ECO:0000256" key="2">
    <source>
        <dbReference type="ARBA" id="ARBA00005675"/>
    </source>
</evidence>
<feature type="transmembrane region" description="Helical" evidence="6">
    <location>
        <begin position="670"/>
        <end position="690"/>
    </location>
</feature>
<dbReference type="PANTHER" id="PTHR43294:SF20">
    <property type="entry name" value="P-TYPE ATPASE"/>
    <property type="match status" value="1"/>
</dbReference>
<gene>
    <name evidence="9" type="ORF">BEN51_09390</name>
</gene>
<feature type="transmembrane region" description="Helical" evidence="6">
    <location>
        <begin position="271"/>
        <end position="291"/>
    </location>
</feature>
<organism evidence="9 10">
    <name type="scientific">Clostridium isatidis</name>
    <dbReference type="NCBI Taxonomy" id="182773"/>
    <lineage>
        <taxon>Bacteria</taxon>
        <taxon>Bacillati</taxon>
        <taxon>Bacillota</taxon>
        <taxon>Clostridia</taxon>
        <taxon>Eubacteriales</taxon>
        <taxon>Clostridiaceae</taxon>
        <taxon>Clostridium</taxon>
    </lineage>
</organism>
<name>A0A343JDS8_9CLOT</name>
<dbReference type="RefSeq" id="WP_119865820.1">
    <property type="nucleotide sequence ID" value="NZ_CP016786.1"/>
</dbReference>
<evidence type="ECO:0000259" key="7">
    <source>
        <dbReference type="Pfam" id="PF00122"/>
    </source>
</evidence>
<dbReference type="SUPFAM" id="SSF81653">
    <property type="entry name" value="Calcium ATPase, transduction domain A"/>
    <property type="match status" value="1"/>
</dbReference>
<dbReference type="GO" id="GO:0005886">
    <property type="term" value="C:plasma membrane"/>
    <property type="evidence" value="ECO:0007669"/>
    <property type="project" value="TreeGrafter"/>
</dbReference>
<dbReference type="Pfam" id="PF13246">
    <property type="entry name" value="Cation_ATPase"/>
    <property type="match status" value="1"/>
</dbReference>
<feature type="transmembrane region" description="Helical" evidence="6">
    <location>
        <begin position="62"/>
        <end position="94"/>
    </location>
</feature>
<dbReference type="Gene3D" id="3.40.1110.10">
    <property type="entry name" value="Calcium-transporting ATPase, cytoplasmic domain N"/>
    <property type="match status" value="1"/>
</dbReference>
<keyword evidence="10" id="KW-1185">Reference proteome</keyword>
<dbReference type="InterPro" id="IPR023299">
    <property type="entry name" value="ATPase_P-typ_cyto_dom_N"/>
</dbReference>
<proteinExistence type="inferred from homology"/>
<dbReference type="GO" id="GO:0036376">
    <property type="term" value="P:sodium ion export across plasma membrane"/>
    <property type="evidence" value="ECO:0007669"/>
    <property type="project" value="TreeGrafter"/>
</dbReference>
<dbReference type="KEGG" id="cia:BEN51_09390"/>
<dbReference type="SUPFAM" id="SSF81665">
    <property type="entry name" value="Calcium ATPase, transmembrane domain M"/>
    <property type="match status" value="1"/>
</dbReference>
<evidence type="ECO:0000313" key="9">
    <source>
        <dbReference type="EMBL" id="ASW43686.1"/>
    </source>
</evidence>
<keyword evidence="4 6" id="KW-1133">Transmembrane helix</keyword>
<dbReference type="InterPro" id="IPR059000">
    <property type="entry name" value="ATPase_P-type_domA"/>
</dbReference>
<evidence type="ECO:0000259" key="8">
    <source>
        <dbReference type="Pfam" id="PF00690"/>
    </source>
</evidence>
<feature type="transmembrane region" description="Helical" evidence="6">
    <location>
        <begin position="242"/>
        <end position="265"/>
    </location>
</feature>
<dbReference type="GO" id="GO:0030007">
    <property type="term" value="P:intracellular potassium ion homeostasis"/>
    <property type="evidence" value="ECO:0007669"/>
    <property type="project" value="TreeGrafter"/>
</dbReference>
<dbReference type="InterPro" id="IPR023214">
    <property type="entry name" value="HAD_sf"/>
</dbReference>
<protein>
    <submittedName>
        <fullName evidence="9">Uncharacterized protein</fullName>
    </submittedName>
</protein>
<feature type="transmembrane region" description="Helical" evidence="6">
    <location>
        <begin position="696"/>
        <end position="717"/>
    </location>
</feature>
<feature type="transmembrane region" description="Helical" evidence="6">
    <location>
        <begin position="812"/>
        <end position="829"/>
    </location>
</feature>
<evidence type="ECO:0000256" key="4">
    <source>
        <dbReference type="ARBA" id="ARBA00022989"/>
    </source>
</evidence>
<dbReference type="GO" id="GO:1902600">
    <property type="term" value="P:proton transmembrane transport"/>
    <property type="evidence" value="ECO:0007669"/>
    <property type="project" value="TreeGrafter"/>
</dbReference>
<dbReference type="InterPro" id="IPR036412">
    <property type="entry name" value="HAD-like_sf"/>
</dbReference>
<comment type="subcellular location">
    <subcellularLocation>
        <location evidence="1">Membrane</location>
        <topology evidence="1">Multi-pass membrane protein</topology>
    </subcellularLocation>
</comment>
<evidence type="ECO:0000256" key="3">
    <source>
        <dbReference type="ARBA" id="ARBA00022692"/>
    </source>
</evidence>
<dbReference type="Gene3D" id="3.40.50.1000">
    <property type="entry name" value="HAD superfamily/HAD-like"/>
    <property type="match status" value="1"/>
</dbReference>
<evidence type="ECO:0000313" key="10">
    <source>
        <dbReference type="Proteomes" id="UP000264883"/>
    </source>
</evidence>
<feature type="domain" description="P-type ATPase A" evidence="7">
    <location>
        <begin position="112"/>
        <end position="225"/>
    </location>
</feature>
<dbReference type="InterPro" id="IPR050510">
    <property type="entry name" value="Cation_transp_ATPase_P-type"/>
</dbReference>
<dbReference type="OrthoDB" id="1937481at2"/>
<dbReference type="InterPro" id="IPR023298">
    <property type="entry name" value="ATPase_P-typ_TM_dom_sf"/>
</dbReference>
<sequence length="832" mass="96043">MKEYYSESWSKVVEILESNIYSGLNEEQVNERKTLFGDNLIDLPYTRSNLQILFDLFKGKNIYFHILFIIFFILSKFYILGIISLIILLFYFGLKLYNDFSNKKEIELLQRLNTSQVLVLRNGVERLIEAENLVKGDIVYFRKNSFIGADIRIIESRNLKVDERNITGDNLLKNKYSIKMHEKPNSIGEINNILFRGSVIKEGSGSGIVIETGNNTQLGKVLSRVKNFKRRKNVIIDKFDNVLFKAQICLVLLQIILIEIFPGGLVNKLPLVANSFFAMLSILIPLIIIYYEKYIKNKFMTNYGIELMNYSSFGLLKEIKILFLKKLGTITKNELYVDKIYTNDQIYLANDVDIGDINIRRILDISILCNNAKYNVDNDWAKGDIFDIAYLKYGVTKSIYKSNIEGKNKRIFEIPKDINKKMTTTINKNRNGYRANVRGELDTVLNACTSILLNGVEKEITSEDIMKIKLVDLNFSKEGLITEAFAYRSFNYEPSESENIESNLVFAGIIAMENPIIDTIPDEINELRQKGVLPIIFTDDNKMAAQVLGKKINLISSEEQVTLGKELELLEKEEFLKRVSKTRIYCQLTQEQQYNLVTLYEEDGYNFAIEGESLAEVSLINLSKIGIFKGKVSEILKKLGDIYTHNSSIQAFLNLLKESKYVFEAIDRGTAIYVITLLSEIIFFSFNQLLNKNYIIEYYFIIFLNMLLLTPIILVNMIYGKYKTNDNKIILRGILFSLLPLILVYLKIKNIEVLSYSLISLMLFIDTIINCSVIKKGDYKGLKLIIFFVLLFILTTGILIFVKQYTYELMDLIILAIILFIFLISEIIIRKW</sequence>
<dbReference type="InterPro" id="IPR004014">
    <property type="entry name" value="ATPase_P-typ_cation-transptr_N"/>
</dbReference>
<dbReference type="GO" id="GO:0005391">
    <property type="term" value="F:P-type sodium:potassium-exchanging transporter activity"/>
    <property type="evidence" value="ECO:0007669"/>
    <property type="project" value="TreeGrafter"/>
</dbReference>
<dbReference type="GO" id="GO:0000166">
    <property type="term" value="F:nucleotide binding"/>
    <property type="evidence" value="ECO:0007669"/>
    <property type="project" value="InterPro"/>
</dbReference>
<keyword evidence="5 6" id="KW-0472">Membrane</keyword>
<dbReference type="GO" id="GO:1990573">
    <property type="term" value="P:potassium ion import across plasma membrane"/>
    <property type="evidence" value="ECO:0007669"/>
    <property type="project" value="TreeGrafter"/>
</dbReference>
<dbReference type="InterPro" id="IPR008250">
    <property type="entry name" value="ATPase_P-typ_transduc_dom_A_sf"/>
</dbReference>
<feature type="transmembrane region" description="Helical" evidence="6">
    <location>
        <begin position="754"/>
        <end position="773"/>
    </location>
</feature>
<dbReference type="GO" id="GO:0006883">
    <property type="term" value="P:intracellular sodium ion homeostasis"/>
    <property type="evidence" value="ECO:0007669"/>
    <property type="project" value="TreeGrafter"/>
</dbReference>
<evidence type="ECO:0000256" key="1">
    <source>
        <dbReference type="ARBA" id="ARBA00004141"/>
    </source>
</evidence>
<dbReference type="PANTHER" id="PTHR43294">
    <property type="entry name" value="SODIUM/POTASSIUM-TRANSPORTING ATPASE SUBUNIT ALPHA"/>
    <property type="match status" value="1"/>
</dbReference>
<comment type="similarity">
    <text evidence="2">Belongs to the cation transport ATPase (P-type) (TC 3.A.3) family. Type IIA subfamily.</text>
</comment>
<reference evidence="9 10" key="1">
    <citation type="submission" date="2016-08" db="EMBL/GenBank/DDBJ databases">
        <title>Complete Genome Sequence Of The Indigo Reducing Clostridium isatidis DSM15098.</title>
        <authorList>
            <person name="Little G.T."/>
            <person name="Minton N.P."/>
        </authorList>
    </citation>
    <scope>NUCLEOTIDE SEQUENCE [LARGE SCALE GENOMIC DNA]</scope>
    <source>
        <strain evidence="9 10">DSM 15098</strain>
    </source>
</reference>
<evidence type="ECO:0000256" key="6">
    <source>
        <dbReference type="SAM" id="Phobius"/>
    </source>
</evidence>